<dbReference type="AlphaFoldDB" id="A0A926ZIT6"/>
<evidence type="ECO:0000313" key="2">
    <source>
        <dbReference type="Proteomes" id="UP000641646"/>
    </source>
</evidence>
<dbReference type="EMBL" id="JACJPW010000095">
    <property type="protein sequence ID" value="MBD2184823.1"/>
    <property type="molecule type" value="Genomic_DNA"/>
</dbReference>
<evidence type="ECO:0000313" key="1">
    <source>
        <dbReference type="EMBL" id="MBD2184823.1"/>
    </source>
</evidence>
<dbReference type="RefSeq" id="WP_190471975.1">
    <property type="nucleotide sequence ID" value="NZ_JACJPW010000095.1"/>
</dbReference>
<dbReference type="Proteomes" id="UP000641646">
    <property type="component" value="Unassembled WGS sequence"/>
</dbReference>
<proteinExistence type="predicted"/>
<gene>
    <name evidence="1" type="ORF">H6G03_27755</name>
</gene>
<name>A0A926ZIT6_9CYAN</name>
<organism evidence="1 2">
    <name type="scientific">Aerosakkonema funiforme FACHB-1375</name>
    <dbReference type="NCBI Taxonomy" id="2949571"/>
    <lineage>
        <taxon>Bacteria</taxon>
        <taxon>Bacillati</taxon>
        <taxon>Cyanobacteriota</taxon>
        <taxon>Cyanophyceae</taxon>
        <taxon>Oscillatoriophycideae</taxon>
        <taxon>Aerosakkonematales</taxon>
        <taxon>Aerosakkonemataceae</taxon>
        <taxon>Aerosakkonema</taxon>
    </lineage>
</organism>
<protein>
    <submittedName>
        <fullName evidence="1">Uncharacterized protein</fullName>
    </submittedName>
</protein>
<reference evidence="1" key="2">
    <citation type="submission" date="2020-08" db="EMBL/GenBank/DDBJ databases">
        <authorList>
            <person name="Chen M."/>
            <person name="Teng W."/>
            <person name="Zhao L."/>
            <person name="Hu C."/>
            <person name="Zhou Y."/>
            <person name="Han B."/>
            <person name="Song L."/>
            <person name="Shu W."/>
        </authorList>
    </citation>
    <scope>NUCLEOTIDE SEQUENCE</scope>
    <source>
        <strain evidence="1">FACHB-1375</strain>
    </source>
</reference>
<accession>A0A926ZIT6</accession>
<keyword evidence="2" id="KW-1185">Reference proteome</keyword>
<sequence>MSETWIVFKADGMSAPGWEERLLLPSGNLTDILWENWDCSGELPKVGERIRSYADNEGSGSITHGCDGDWVVSRILQFSSFDIDQRIVVCYCSYQPITPHWEKLTRGAPVASMLPATEVK</sequence>
<reference evidence="1" key="1">
    <citation type="journal article" date="2015" name="ISME J.">
        <title>Draft Genome Sequence of Streptomyces incarnatus NRRL8089, which Produces the Nucleoside Antibiotic Sinefungin.</title>
        <authorList>
            <person name="Oshima K."/>
            <person name="Hattori M."/>
            <person name="Shimizu H."/>
            <person name="Fukuda K."/>
            <person name="Nemoto M."/>
            <person name="Inagaki K."/>
            <person name="Tamura T."/>
        </authorList>
    </citation>
    <scope>NUCLEOTIDE SEQUENCE</scope>
    <source>
        <strain evidence="1">FACHB-1375</strain>
    </source>
</reference>
<comment type="caution">
    <text evidence="1">The sequence shown here is derived from an EMBL/GenBank/DDBJ whole genome shotgun (WGS) entry which is preliminary data.</text>
</comment>